<dbReference type="InterPro" id="IPR003439">
    <property type="entry name" value="ABC_transporter-like_ATP-bd"/>
</dbReference>
<dbReference type="InterPro" id="IPR027417">
    <property type="entry name" value="P-loop_NTPase"/>
</dbReference>
<dbReference type="InterPro" id="IPR050763">
    <property type="entry name" value="ABC_transporter_ATP-binding"/>
</dbReference>
<keyword evidence="4 6" id="KW-0067">ATP-binding</keyword>
<keyword evidence="3" id="KW-0547">Nucleotide-binding</keyword>
<keyword evidence="2" id="KW-0813">Transport</keyword>
<organism evidence="6 7">
    <name type="scientific">Merdimonas faecis</name>
    <dbReference type="NCBI Taxonomy" id="1653435"/>
    <lineage>
        <taxon>Bacteria</taxon>
        <taxon>Bacillati</taxon>
        <taxon>Bacillota</taxon>
        <taxon>Clostridia</taxon>
        <taxon>Lachnospirales</taxon>
        <taxon>Lachnospiraceae</taxon>
        <taxon>Merdimonas</taxon>
    </lineage>
</organism>
<accession>A0A9D2VZI0</accession>
<evidence type="ECO:0000313" key="7">
    <source>
        <dbReference type="Proteomes" id="UP000813420"/>
    </source>
</evidence>
<comment type="caution">
    <text evidence="6">The sequence shown here is derived from an EMBL/GenBank/DDBJ whole genome shotgun (WGS) entry which is preliminary data.</text>
</comment>
<feature type="domain" description="ABC transporter" evidence="5">
    <location>
        <begin position="5"/>
        <end position="242"/>
    </location>
</feature>
<dbReference type="RefSeq" id="WP_277272609.1">
    <property type="nucleotide sequence ID" value="NZ_DYXE01000096.1"/>
</dbReference>
<evidence type="ECO:0000256" key="1">
    <source>
        <dbReference type="ARBA" id="ARBA00005417"/>
    </source>
</evidence>
<dbReference type="Gene3D" id="3.40.50.300">
    <property type="entry name" value="P-loop containing nucleotide triphosphate hydrolases"/>
    <property type="match status" value="1"/>
</dbReference>
<evidence type="ECO:0000313" key="6">
    <source>
        <dbReference type="EMBL" id="HJH51037.1"/>
    </source>
</evidence>
<reference evidence="6" key="2">
    <citation type="submission" date="2021-09" db="EMBL/GenBank/DDBJ databases">
        <authorList>
            <person name="Gilroy R."/>
        </authorList>
    </citation>
    <scope>NUCLEOTIDE SEQUENCE</scope>
    <source>
        <strain evidence="6">USAMLcec4-12693</strain>
    </source>
</reference>
<dbReference type="SMART" id="SM00382">
    <property type="entry name" value="AAA"/>
    <property type="match status" value="1"/>
</dbReference>
<dbReference type="CDD" id="cd03230">
    <property type="entry name" value="ABC_DR_subfamily_A"/>
    <property type="match status" value="1"/>
</dbReference>
<dbReference type="EMBL" id="DYXE01000096">
    <property type="protein sequence ID" value="HJH51037.1"/>
    <property type="molecule type" value="Genomic_DNA"/>
</dbReference>
<dbReference type="PANTHER" id="PTHR42711:SF5">
    <property type="entry name" value="ABC TRANSPORTER ATP-BINDING PROTEIN NATA"/>
    <property type="match status" value="1"/>
</dbReference>
<dbReference type="GO" id="GO:0005524">
    <property type="term" value="F:ATP binding"/>
    <property type="evidence" value="ECO:0007669"/>
    <property type="project" value="UniProtKB-KW"/>
</dbReference>
<proteinExistence type="inferred from homology"/>
<reference evidence="6" key="1">
    <citation type="journal article" date="2021" name="PeerJ">
        <title>Extensive microbial diversity within the chicken gut microbiome revealed by metagenomics and culture.</title>
        <authorList>
            <person name="Gilroy R."/>
            <person name="Ravi A."/>
            <person name="Getino M."/>
            <person name="Pursley I."/>
            <person name="Horton D.L."/>
            <person name="Alikhan N.F."/>
            <person name="Baker D."/>
            <person name="Gharbi K."/>
            <person name="Hall N."/>
            <person name="Watson M."/>
            <person name="Adriaenssens E.M."/>
            <person name="Foster-Nyarko E."/>
            <person name="Jarju S."/>
            <person name="Secka A."/>
            <person name="Antonio M."/>
            <person name="Oren A."/>
            <person name="Chaudhuri R.R."/>
            <person name="La Ragione R."/>
            <person name="Hildebrand F."/>
            <person name="Pallen M.J."/>
        </authorList>
    </citation>
    <scope>NUCLEOTIDE SEQUENCE</scope>
    <source>
        <strain evidence="6">USAMLcec4-12693</strain>
    </source>
</reference>
<evidence type="ECO:0000256" key="2">
    <source>
        <dbReference type="ARBA" id="ARBA00022448"/>
    </source>
</evidence>
<dbReference type="Pfam" id="PF00005">
    <property type="entry name" value="ABC_tran"/>
    <property type="match status" value="1"/>
</dbReference>
<dbReference type="PANTHER" id="PTHR42711">
    <property type="entry name" value="ABC TRANSPORTER ATP-BINDING PROTEIN"/>
    <property type="match status" value="1"/>
</dbReference>
<dbReference type="SUPFAM" id="SSF52540">
    <property type="entry name" value="P-loop containing nucleoside triphosphate hydrolases"/>
    <property type="match status" value="1"/>
</dbReference>
<sequence>MRPVIEIENLTKYYGKHRGIEHLNLVVDEGEFFGFIGPNGAGKSTTIRTILGLLRPQEGSVRILGRELGAGGGSKSGAGREKIRKGLLREIGYMPSEAFFYSWMKVEDVLKFSASFYDRDCSEERGRLCERLKLDTRKKVDELSLGNRKKVNIVCALQHGAKLYVLDEPTSGLDPLMQREFFEILKERNESGASVFLSSHVLGEVERYCHRAAIIREGSIIAVDSVDKIRRSSARKVTVRGVSELPGIFMEKAEILDDGVRFFYRGEMEKLIGALQGLPIRDLTITEPDLEEVFLHFYEGESR</sequence>
<dbReference type="InterPro" id="IPR017871">
    <property type="entry name" value="ABC_transporter-like_CS"/>
</dbReference>
<evidence type="ECO:0000259" key="5">
    <source>
        <dbReference type="PROSITE" id="PS50893"/>
    </source>
</evidence>
<gene>
    <name evidence="6" type="ORF">K8V39_12370</name>
</gene>
<dbReference type="PROSITE" id="PS00211">
    <property type="entry name" value="ABC_TRANSPORTER_1"/>
    <property type="match status" value="1"/>
</dbReference>
<dbReference type="PROSITE" id="PS50893">
    <property type="entry name" value="ABC_TRANSPORTER_2"/>
    <property type="match status" value="1"/>
</dbReference>
<protein>
    <submittedName>
        <fullName evidence="6">ABC transporter ATP-binding protein</fullName>
    </submittedName>
</protein>
<dbReference type="Proteomes" id="UP000813420">
    <property type="component" value="Unassembled WGS sequence"/>
</dbReference>
<evidence type="ECO:0000256" key="4">
    <source>
        <dbReference type="ARBA" id="ARBA00022840"/>
    </source>
</evidence>
<dbReference type="GO" id="GO:0016887">
    <property type="term" value="F:ATP hydrolysis activity"/>
    <property type="evidence" value="ECO:0007669"/>
    <property type="project" value="InterPro"/>
</dbReference>
<name>A0A9D2VZI0_9FIRM</name>
<dbReference type="AlphaFoldDB" id="A0A9D2VZI0"/>
<comment type="similarity">
    <text evidence="1">Belongs to the ABC transporter superfamily.</text>
</comment>
<dbReference type="InterPro" id="IPR003593">
    <property type="entry name" value="AAA+_ATPase"/>
</dbReference>
<evidence type="ECO:0000256" key="3">
    <source>
        <dbReference type="ARBA" id="ARBA00022741"/>
    </source>
</evidence>